<dbReference type="Proteomes" id="UP000468766">
    <property type="component" value="Unassembled WGS sequence"/>
</dbReference>
<dbReference type="AlphaFoldDB" id="A0A6I0EQG1"/>
<evidence type="ECO:0000313" key="2">
    <source>
        <dbReference type="Proteomes" id="UP000468766"/>
    </source>
</evidence>
<dbReference type="RefSeq" id="WP_151621358.1">
    <property type="nucleotide sequence ID" value="NZ_WBXO01000011.1"/>
</dbReference>
<gene>
    <name evidence="1" type="ORF">F9B85_12270</name>
</gene>
<sequence>MISACFFWRIFEKTGSITAYMLYKRLLVQ</sequence>
<evidence type="ECO:0000313" key="1">
    <source>
        <dbReference type="EMBL" id="KAB2951570.1"/>
    </source>
</evidence>
<dbReference type="EMBL" id="WBXO01000011">
    <property type="protein sequence ID" value="KAB2951570.1"/>
    <property type="molecule type" value="Genomic_DNA"/>
</dbReference>
<dbReference type="Pfam" id="PF14006">
    <property type="entry name" value="YqzL"/>
    <property type="match status" value="1"/>
</dbReference>
<reference evidence="1 2" key="1">
    <citation type="submission" date="2019-10" db="EMBL/GenBank/DDBJ databases">
        <title>Whole-genome sequence of the extremophile Heliorestis acidaminivorans DSM 24790.</title>
        <authorList>
            <person name="Kyndt J.A."/>
            <person name="Meyer T.E."/>
        </authorList>
    </citation>
    <scope>NUCLEOTIDE SEQUENCE [LARGE SCALE GENOMIC DNA]</scope>
    <source>
        <strain evidence="1 2">DSM 24790</strain>
    </source>
</reference>
<accession>A0A6I0EQG1</accession>
<dbReference type="InterPro" id="IPR025617">
    <property type="entry name" value="YqzL"/>
</dbReference>
<keyword evidence="2" id="KW-1185">Reference proteome</keyword>
<name>A0A6I0EQG1_9FIRM</name>
<comment type="caution">
    <text evidence="1">The sequence shown here is derived from an EMBL/GenBank/DDBJ whole genome shotgun (WGS) entry which is preliminary data.</text>
</comment>
<protein>
    <submittedName>
        <fullName evidence="1">YqzL family protein</fullName>
    </submittedName>
</protein>
<organism evidence="1 2">
    <name type="scientific">Heliorestis acidaminivorans</name>
    <dbReference type="NCBI Taxonomy" id="553427"/>
    <lineage>
        <taxon>Bacteria</taxon>
        <taxon>Bacillati</taxon>
        <taxon>Bacillota</taxon>
        <taxon>Clostridia</taxon>
        <taxon>Eubacteriales</taxon>
        <taxon>Heliobacteriaceae</taxon>
        <taxon>Heliorestis</taxon>
    </lineage>
</organism>
<proteinExistence type="predicted"/>